<proteinExistence type="predicted"/>
<sequence>MMSPSEVFEWLMSYANGMTISFVLAVGVFIDALLGSSWRKANGVRRNSRGFFNGFLKNIFLALIPATFWLANILFYYLPLDPTHPQFRYNPLMFDFISVGTGLYIGDWLLHSILANWKLSGRTIGPWIERWIQEEYDSKIEQHNLKIDKLGDTNE</sequence>
<evidence type="ECO:0000313" key="3">
    <source>
        <dbReference type="Proteomes" id="UP000051673"/>
    </source>
</evidence>
<keyword evidence="1" id="KW-0472">Membrane</keyword>
<dbReference type="RefSeq" id="WP_236698243.1">
    <property type="nucleotide sequence ID" value="NZ_JQCD01000022.1"/>
</dbReference>
<name>A0A0R2JSI4_9LACO</name>
<feature type="transmembrane region" description="Helical" evidence="1">
    <location>
        <begin position="89"/>
        <end position="110"/>
    </location>
</feature>
<dbReference type="AlphaFoldDB" id="A0A0R2JSI4"/>
<gene>
    <name evidence="2" type="ORF">IV67_GL000005</name>
</gene>
<comment type="caution">
    <text evidence="2">The sequence shown here is derived from an EMBL/GenBank/DDBJ whole genome shotgun (WGS) entry which is preliminary data.</text>
</comment>
<evidence type="ECO:0000313" key="2">
    <source>
        <dbReference type="EMBL" id="KRN77220.1"/>
    </source>
</evidence>
<keyword evidence="3" id="KW-1185">Reference proteome</keyword>
<dbReference type="Proteomes" id="UP000051673">
    <property type="component" value="Unassembled WGS sequence"/>
</dbReference>
<evidence type="ECO:0000256" key="1">
    <source>
        <dbReference type="SAM" id="Phobius"/>
    </source>
</evidence>
<reference evidence="2 3" key="1">
    <citation type="journal article" date="2015" name="Genome Announc.">
        <title>Expanding the biotechnology potential of lactobacilli through comparative genomics of 213 strains and associated genera.</title>
        <authorList>
            <person name="Sun Z."/>
            <person name="Harris H.M."/>
            <person name="McCann A."/>
            <person name="Guo C."/>
            <person name="Argimon S."/>
            <person name="Zhang W."/>
            <person name="Yang X."/>
            <person name="Jeffery I.B."/>
            <person name="Cooney J.C."/>
            <person name="Kagawa T.F."/>
            <person name="Liu W."/>
            <person name="Song Y."/>
            <person name="Salvetti E."/>
            <person name="Wrobel A."/>
            <person name="Rasinkangas P."/>
            <person name="Parkhill J."/>
            <person name="Rea M.C."/>
            <person name="O'Sullivan O."/>
            <person name="Ritari J."/>
            <person name="Douillard F.P."/>
            <person name="Paul Ross R."/>
            <person name="Yang R."/>
            <person name="Briner A.E."/>
            <person name="Felis G.E."/>
            <person name="de Vos W.M."/>
            <person name="Barrangou R."/>
            <person name="Klaenhammer T.R."/>
            <person name="Caufield P.W."/>
            <person name="Cui Y."/>
            <person name="Zhang H."/>
            <person name="O'Toole P.W."/>
        </authorList>
    </citation>
    <scope>NUCLEOTIDE SEQUENCE [LARGE SCALE GENOMIC DNA]</scope>
    <source>
        <strain evidence="2 3">DSM 20014</strain>
    </source>
</reference>
<feature type="transmembrane region" description="Helical" evidence="1">
    <location>
        <begin position="55"/>
        <end position="77"/>
    </location>
</feature>
<dbReference type="STRING" id="1620.IV67_GL000005"/>
<keyword evidence="1" id="KW-1133">Transmembrane helix</keyword>
<protein>
    <submittedName>
        <fullName evidence="2">Uncharacterized protein</fullName>
    </submittedName>
</protein>
<accession>A0A0R2JSI4</accession>
<keyword evidence="1" id="KW-0812">Transmembrane</keyword>
<dbReference type="PATRIC" id="fig|1620.3.peg.5"/>
<feature type="transmembrane region" description="Helical" evidence="1">
    <location>
        <begin position="12"/>
        <end position="34"/>
    </location>
</feature>
<organism evidence="2 3">
    <name type="scientific">Weissella minor</name>
    <dbReference type="NCBI Taxonomy" id="1620"/>
    <lineage>
        <taxon>Bacteria</taxon>
        <taxon>Bacillati</taxon>
        <taxon>Bacillota</taxon>
        <taxon>Bacilli</taxon>
        <taxon>Lactobacillales</taxon>
        <taxon>Lactobacillaceae</taxon>
        <taxon>Weissella</taxon>
    </lineage>
</organism>
<dbReference type="EMBL" id="JQCD01000022">
    <property type="protein sequence ID" value="KRN77220.1"/>
    <property type="molecule type" value="Genomic_DNA"/>
</dbReference>